<dbReference type="GO" id="GO:0016788">
    <property type="term" value="F:hydrolase activity, acting on ester bonds"/>
    <property type="evidence" value="ECO:0007669"/>
    <property type="project" value="InterPro"/>
</dbReference>
<evidence type="ECO:0000259" key="6">
    <source>
        <dbReference type="Pfam" id="PF02872"/>
    </source>
</evidence>
<feature type="domain" description="Calcineurin-like phosphoesterase" evidence="5">
    <location>
        <begin position="35"/>
        <end position="276"/>
    </location>
</feature>
<dbReference type="SUPFAM" id="SSF56300">
    <property type="entry name" value="Metallo-dependent phosphatases"/>
    <property type="match status" value="1"/>
</dbReference>
<reference evidence="7 8" key="1">
    <citation type="submission" date="2020-09" db="EMBL/GenBank/DDBJ databases">
        <title>Investigation of environmental microbe.</title>
        <authorList>
            <person name="Ou Y."/>
            <person name="Kang Q."/>
        </authorList>
    </citation>
    <scope>NUCLEOTIDE SEQUENCE [LARGE SCALE GENOMIC DNA]</scope>
    <source>
        <strain evidence="7 8">KJZ-9</strain>
    </source>
</reference>
<feature type="signal peptide" evidence="2">
    <location>
        <begin position="1"/>
        <end position="26"/>
    </location>
</feature>
<dbReference type="GO" id="GO:0009166">
    <property type="term" value="P:nucleotide catabolic process"/>
    <property type="evidence" value="ECO:0007669"/>
    <property type="project" value="InterPro"/>
</dbReference>
<evidence type="ECO:0000256" key="4">
    <source>
        <dbReference type="SAM" id="Phobius"/>
    </source>
</evidence>
<gene>
    <name evidence="7" type="ORF">IDM48_00740</name>
</gene>
<evidence type="ECO:0000256" key="2">
    <source>
        <dbReference type="RuleBase" id="RU362119"/>
    </source>
</evidence>
<dbReference type="Proteomes" id="UP000516421">
    <property type="component" value="Chromosome"/>
</dbReference>
<evidence type="ECO:0000259" key="5">
    <source>
        <dbReference type="Pfam" id="PF00149"/>
    </source>
</evidence>
<dbReference type="PANTHER" id="PTHR11575">
    <property type="entry name" value="5'-NUCLEOTIDASE-RELATED"/>
    <property type="match status" value="1"/>
</dbReference>
<evidence type="ECO:0000256" key="1">
    <source>
        <dbReference type="ARBA" id="ARBA00022729"/>
    </source>
</evidence>
<proteinExistence type="inferred from homology"/>
<dbReference type="InterPro" id="IPR029052">
    <property type="entry name" value="Metallo-depent_PP-like"/>
</dbReference>
<dbReference type="SUPFAM" id="SSF55816">
    <property type="entry name" value="5'-nucleotidase (syn. UDP-sugar hydrolase), C-terminal domain"/>
    <property type="match status" value="1"/>
</dbReference>
<dbReference type="InterPro" id="IPR036907">
    <property type="entry name" value="5'-Nucleotdase_C_sf"/>
</dbReference>
<keyword evidence="4" id="KW-1133">Transmembrane helix</keyword>
<feature type="region of interest" description="Disordered" evidence="3">
    <location>
        <begin position="598"/>
        <end position="681"/>
    </location>
</feature>
<dbReference type="AlphaFoldDB" id="A0A7H2BK27"/>
<keyword evidence="8" id="KW-1185">Reference proteome</keyword>
<organism evidence="7 8">
    <name type="scientific">Rothia amarae</name>
    <dbReference type="NCBI Taxonomy" id="169480"/>
    <lineage>
        <taxon>Bacteria</taxon>
        <taxon>Bacillati</taxon>
        <taxon>Actinomycetota</taxon>
        <taxon>Actinomycetes</taxon>
        <taxon>Micrococcales</taxon>
        <taxon>Micrococcaceae</taxon>
        <taxon>Rothia</taxon>
    </lineage>
</organism>
<keyword evidence="1 2" id="KW-0732">Signal</keyword>
<dbReference type="PROSITE" id="PS00786">
    <property type="entry name" value="5_NUCLEOTIDASE_2"/>
    <property type="match status" value="1"/>
</dbReference>
<dbReference type="Pfam" id="PF02872">
    <property type="entry name" value="5_nucleotid_C"/>
    <property type="match status" value="1"/>
</dbReference>
<feature type="transmembrane region" description="Helical" evidence="4">
    <location>
        <begin position="698"/>
        <end position="716"/>
    </location>
</feature>
<dbReference type="GO" id="GO:0030288">
    <property type="term" value="C:outer membrane-bounded periplasmic space"/>
    <property type="evidence" value="ECO:0007669"/>
    <property type="project" value="TreeGrafter"/>
</dbReference>
<name>A0A7H2BK27_9MICC</name>
<feature type="chain" id="PRO_5029037381" evidence="2">
    <location>
        <begin position="27"/>
        <end position="725"/>
    </location>
</feature>
<evidence type="ECO:0000313" key="8">
    <source>
        <dbReference type="Proteomes" id="UP000516421"/>
    </source>
</evidence>
<dbReference type="KEGG" id="rama:IDM48_00740"/>
<dbReference type="GO" id="GO:0046872">
    <property type="term" value="F:metal ion binding"/>
    <property type="evidence" value="ECO:0007669"/>
    <property type="project" value="InterPro"/>
</dbReference>
<evidence type="ECO:0000313" key="7">
    <source>
        <dbReference type="EMBL" id="QNV40023.1"/>
    </source>
</evidence>
<evidence type="ECO:0000256" key="3">
    <source>
        <dbReference type="SAM" id="MobiDB-lite"/>
    </source>
</evidence>
<sequence>MRRIIASGTGLLLATSAVIIASPAMAAETDLGDLTVLATTDIHSHVADYDYFTGQNYGAKDPSKALGMEHLATAIKQVQNEGGDSVLTVDNGDANQGSSLASYYQQNRGADTVDPMATVFNQLNYEASVVGNHEFNYGLDALKQYQGNLNMPLLGANVIDVQSGKPALTPYTMIDKKVGDKTVKVAVVGVVTPGVETWDKANVEGKLIFEDAAQTASRYAKTAKDEGADVVIVLAHTGLDPEGVTYDPAAKAENVARSVAEQSTDVDVVIGGHSHVTDKAQEYFVNKEGKKVLFSQPGYWARFASEITVPLTIDDATGKVEVEWSEEEQPRVKTLNAADYSSDPAILAAIEPYHSDTKKWVQTVVAQATEPMSGAESAWKDTAILDFINHVQTEEVTRAVAGTKNEDLPVISEVSPFSRTALFEKGDVTIADMAGLYVFDNTLMGVKLTGAQLRDYLEWSARYYKQQEPGAEISNWADVTNAMYPGDTRGIPDYSYDVLSGVNYHLNISKPVGQRVENLTLADGSALADDQEVILALNNYRWSGGSGYPHVTDAEIVYNEQKAVRDLMIQWATENKIIDPADFFTENWSVSAASAVVPSETPSSAPSEEPSAAPSEQPQPSAEPTAPASAVASPAGSPSAEPAAPASQASTQPVDITTGSNSDVENSRDGAEASQGAEANENATASSADYLAHTGRNLVLLVGAGILLLLVGGTVLKAGRGKGKS</sequence>
<dbReference type="Gene3D" id="3.90.780.10">
    <property type="entry name" value="5'-Nucleotidase, C-terminal domain"/>
    <property type="match status" value="1"/>
</dbReference>
<dbReference type="InterPro" id="IPR006146">
    <property type="entry name" value="5'-Nucleotdase_CS"/>
</dbReference>
<keyword evidence="2" id="KW-0547">Nucleotide-binding</keyword>
<feature type="compositionally biased region" description="Low complexity" evidence="3">
    <location>
        <begin position="598"/>
        <end position="654"/>
    </location>
</feature>
<dbReference type="PROSITE" id="PS00785">
    <property type="entry name" value="5_NUCLEOTIDASE_1"/>
    <property type="match status" value="1"/>
</dbReference>
<dbReference type="RefSeq" id="WP_190617602.1">
    <property type="nucleotide sequence ID" value="NZ_CP061538.1"/>
</dbReference>
<accession>A0A7H2BK27</accession>
<keyword evidence="4" id="KW-0472">Membrane</keyword>
<protein>
    <submittedName>
        <fullName evidence="7">5'-nucleotidase C-terminal domain-containing protein</fullName>
    </submittedName>
</protein>
<dbReference type="EMBL" id="CP061538">
    <property type="protein sequence ID" value="QNV40023.1"/>
    <property type="molecule type" value="Genomic_DNA"/>
</dbReference>
<feature type="domain" description="5'-Nucleotidase C-terminal" evidence="6">
    <location>
        <begin position="364"/>
        <end position="552"/>
    </location>
</feature>
<dbReference type="Gene3D" id="3.60.21.10">
    <property type="match status" value="1"/>
</dbReference>
<dbReference type="InterPro" id="IPR006179">
    <property type="entry name" value="5_nucleotidase/apyrase"/>
</dbReference>
<dbReference type="GO" id="GO:0000166">
    <property type="term" value="F:nucleotide binding"/>
    <property type="evidence" value="ECO:0007669"/>
    <property type="project" value="UniProtKB-KW"/>
</dbReference>
<dbReference type="InterPro" id="IPR004843">
    <property type="entry name" value="Calcineurin-like_PHP"/>
</dbReference>
<comment type="similarity">
    <text evidence="2">Belongs to the 5'-nucleotidase family.</text>
</comment>
<dbReference type="InterPro" id="IPR008334">
    <property type="entry name" value="5'-Nucleotdase_C"/>
</dbReference>
<feature type="compositionally biased region" description="Polar residues" evidence="3">
    <location>
        <begin position="655"/>
        <end position="664"/>
    </location>
</feature>
<dbReference type="PRINTS" id="PR01607">
    <property type="entry name" value="APYRASEFAMLY"/>
</dbReference>
<dbReference type="Pfam" id="PF00149">
    <property type="entry name" value="Metallophos"/>
    <property type="match status" value="1"/>
</dbReference>
<keyword evidence="2" id="KW-0378">Hydrolase</keyword>
<dbReference type="PANTHER" id="PTHR11575:SF6">
    <property type="entry name" value="2',3'-CYCLIC-NUCLEOTIDE 2'-PHOSPHODIESTERASE_3'-NUCLEOTIDASE"/>
    <property type="match status" value="1"/>
</dbReference>
<keyword evidence="4" id="KW-0812">Transmembrane</keyword>